<comment type="similarity">
    <text evidence="1">Belongs to the RdRP family.</text>
</comment>
<keyword evidence="1" id="KW-0694">RNA-binding</keyword>
<dbReference type="InterPro" id="IPR057596">
    <property type="entry name" value="RDRP_core"/>
</dbReference>
<accession>A0AAD1UHU7</accession>
<comment type="catalytic activity">
    <reaction evidence="1">
        <text>RNA(n) + a ribonucleoside 5'-triphosphate = RNA(n+1) + diphosphate</text>
        <dbReference type="Rhea" id="RHEA:21248"/>
        <dbReference type="Rhea" id="RHEA-COMP:14527"/>
        <dbReference type="Rhea" id="RHEA-COMP:17342"/>
        <dbReference type="ChEBI" id="CHEBI:33019"/>
        <dbReference type="ChEBI" id="CHEBI:61557"/>
        <dbReference type="ChEBI" id="CHEBI:140395"/>
        <dbReference type="EC" id="2.7.7.48"/>
    </reaction>
</comment>
<organism evidence="3 4">
    <name type="scientific">Euplotes crassus</name>
    <dbReference type="NCBI Taxonomy" id="5936"/>
    <lineage>
        <taxon>Eukaryota</taxon>
        <taxon>Sar</taxon>
        <taxon>Alveolata</taxon>
        <taxon>Ciliophora</taxon>
        <taxon>Intramacronucleata</taxon>
        <taxon>Spirotrichea</taxon>
        <taxon>Hypotrichia</taxon>
        <taxon>Euplotida</taxon>
        <taxon>Euplotidae</taxon>
        <taxon>Moneuplotes</taxon>
    </lineage>
</organism>
<gene>
    <name evidence="3" type="ORF">ECRASSUSDP1_LOCUS8820</name>
</gene>
<dbReference type="GO" id="GO:0030422">
    <property type="term" value="P:siRNA processing"/>
    <property type="evidence" value="ECO:0007669"/>
    <property type="project" value="TreeGrafter"/>
</dbReference>
<sequence length="1184" mass="137806">MSNRVFTNARFLEYSLFKTILSFEWGLQKKVTLKKEVPECEEDTEESILFLPLFDALRDPLKFQCDYELGKFLLRYSFIDKKQDEKVLDCLKLVLKTNDCEYDSEECILEFPPNSLRHISTQQFEDSKYSEFYFTVAYLPTVKSTESYCSRKMKTVKSKLWSDDPLEQCLNGQLMFRICGIYDCKFDDEFQQEFGPIRNSLKTRFFSLPPKKETLMRNNFFIGMQRIRKVLSKMPFSVHYSIVCLFSLKIIRFLDFSIEDLEKGLAYLLDTCEDDPSQIYCINKALQMYKGSKVSFYDSVKLLVDKNLSESKDTENLRGLISVRRVIVTPSRIEYYFPTLSRPNRVIRKFLDNEENFMRVSFQNDDRSTGKFSLDFNTPILKHIEEIMVKGFVIADKTFKFLHYSNSQMKAHSCWFINETKELQYDDVMESLGCFDSETILSKRAARKGQAFSSAIKVKTLNIDSEIQQIDDIQKGPYVFSDGCGEIHAELAREISHKYFGLLSLDAFQIRMGGYKGVLLSSKNFTEDYKVKVRPSMNKFELNSEDTEVDLEIIRGATYSYGYLNKQIITILWAGGVDSEIFIKMQRDYTDSLLEEIKALDSGSDFSLVKSYSNSVRHINTKIGKVLRSNLKVQRQLEQLEEVKGDNSQRESLQNSLIDLSSDPFIHPLIRGICYNKLDEVRARFRIFDEKSCVLIGVIDPAGCLDEGEIFVQYDRDVLLKNSKGGSPLKFIDPSAKIKKIVEGEVLVTRSPCVHPGDIRKLKAVFKEPLKHYVNVVIFSTKGDRPDQEKMASGDLDGDIYWVNWREEFVQNFTESPPHQPLEERKDTWISEKAYKISENSCLTNVKPYFDDTTSSDEDMSPIKGYSLRFDKTQREKYIDHFIDFIQNDKLGEVANLHCKVANSHRNKIKERTCLDLAHMHSKAVDYQKHGEMFDIVHFGEILGNNRYNVDFMSYKRSLLKSTVIESPGVLGQLFRDFALTLDHNSQIALEYKYRIQCDYPFPSDLLSDPQIFPHLAPLYTLIIKPFTSDLKKIMLSKRLLSESCLYDPNYSFSSITNTRDEMYSHQSELESLLLSLEDRYRLKALKSYKQSLVSKPQSKTLEKAIRFITYFSLANLGDPRLEEVKNNEGFQEFVKEVREDECGTISWEEYLTVMHKTTFVEDYEVERVVRSLKLFSPWWFLTR</sequence>
<keyword evidence="1" id="KW-0808">Transferase</keyword>
<dbReference type="PANTHER" id="PTHR23079">
    <property type="entry name" value="RNA-DEPENDENT RNA POLYMERASE"/>
    <property type="match status" value="1"/>
</dbReference>
<evidence type="ECO:0000259" key="2">
    <source>
        <dbReference type="Pfam" id="PF05183"/>
    </source>
</evidence>
<feature type="domain" description="RDRP core" evidence="2">
    <location>
        <begin position="328"/>
        <end position="977"/>
    </location>
</feature>
<keyword evidence="4" id="KW-1185">Reference proteome</keyword>
<dbReference type="GO" id="GO:0031380">
    <property type="term" value="C:nuclear RNA-directed RNA polymerase complex"/>
    <property type="evidence" value="ECO:0007669"/>
    <property type="project" value="TreeGrafter"/>
</dbReference>
<evidence type="ECO:0000313" key="4">
    <source>
        <dbReference type="Proteomes" id="UP001295684"/>
    </source>
</evidence>
<dbReference type="Proteomes" id="UP001295684">
    <property type="component" value="Unassembled WGS sequence"/>
</dbReference>
<dbReference type="AlphaFoldDB" id="A0AAD1UHU7"/>
<keyword evidence="1" id="KW-0548">Nucleotidyltransferase</keyword>
<dbReference type="InterPro" id="IPR007855">
    <property type="entry name" value="RDRP"/>
</dbReference>
<dbReference type="EMBL" id="CAMPGE010008645">
    <property type="protein sequence ID" value="CAI2367533.1"/>
    <property type="molecule type" value="Genomic_DNA"/>
</dbReference>
<reference evidence="3" key="1">
    <citation type="submission" date="2023-07" db="EMBL/GenBank/DDBJ databases">
        <authorList>
            <consortium name="AG Swart"/>
            <person name="Singh M."/>
            <person name="Singh A."/>
            <person name="Seah K."/>
            <person name="Emmerich C."/>
        </authorList>
    </citation>
    <scope>NUCLEOTIDE SEQUENCE</scope>
    <source>
        <strain evidence="3">DP1</strain>
    </source>
</reference>
<proteinExistence type="inferred from homology"/>
<dbReference type="GO" id="GO:0003968">
    <property type="term" value="F:RNA-directed RNA polymerase activity"/>
    <property type="evidence" value="ECO:0007669"/>
    <property type="project" value="UniProtKB-KW"/>
</dbReference>
<dbReference type="EC" id="2.7.7.48" evidence="1"/>
<dbReference type="Pfam" id="PF05183">
    <property type="entry name" value="RdRP"/>
    <property type="match status" value="1"/>
</dbReference>
<dbReference type="PANTHER" id="PTHR23079:SF55">
    <property type="entry name" value="RNA-DIRECTED RNA POLYMERASE"/>
    <property type="match status" value="1"/>
</dbReference>
<evidence type="ECO:0000256" key="1">
    <source>
        <dbReference type="RuleBase" id="RU363098"/>
    </source>
</evidence>
<name>A0AAD1UHU7_EUPCR</name>
<comment type="caution">
    <text evidence="3">The sequence shown here is derived from an EMBL/GenBank/DDBJ whole genome shotgun (WGS) entry which is preliminary data.</text>
</comment>
<dbReference type="GO" id="GO:0003723">
    <property type="term" value="F:RNA binding"/>
    <property type="evidence" value="ECO:0007669"/>
    <property type="project" value="UniProtKB-KW"/>
</dbReference>
<protein>
    <recommendedName>
        <fullName evidence="1">RNA-dependent RNA polymerase</fullName>
        <ecNumber evidence="1">2.7.7.48</ecNumber>
    </recommendedName>
</protein>
<evidence type="ECO:0000313" key="3">
    <source>
        <dbReference type="EMBL" id="CAI2367533.1"/>
    </source>
</evidence>
<keyword evidence="1" id="KW-0696">RNA-directed RNA polymerase</keyword>